<keyword evidence="12" id="KW-1185">Reference proteome</keyword>
<dbReference type="Proteomes" id="UP001179614">
    <property type="component" value="Chromosome"/>
</dbReference>
<dbReference type="Gene3D" id="1.10.3720.10">
    <property type="entry name" value="MetI-like"/>
    <property type="match status" value="2"/>
</dbReference>
<dbReference type="PROSITE" id="PS50928">
    <property type="entry name" value="ABC_TM1"/>
    <property type="match status" value="2"/>
</dbReference>
<feature type="region of interest" description="Disordered" evidence="9">
    <location>
        <begin position="1"/>
        <end position="23"/>
    </location>
</feature>
<feature type="transmembrane region" description="Helical" evidence="8">
    <location>
        <begin position="264"/>
        <end position="285"/>
    </location>
</feature>
<evidence type="ECO:0000256" key="7">
    <source>
        <dbReference type="ARBA" id="ARBA00023136"/>
    </source>
</evidence>
<dbReference type="InterPro" id="IPR035906">
    <property type="entry name" value="MetI-like_sf"/>
</dbReference>
<keyword evidence="5 8" id="KW-0812">Transmembrane</keyword>
<feature type="transmembrane region" description="Helical" evidence="8">
    <location>
        <begin position="464"/>
        <end position="484"/>
    </location>
</feature>
<evidence type="ECO:0000256" key="3">
    <source>
        <dbReference type="ARBA" id="ARBA00022448"/>
    </source>
</evidence>
<evidence type="ECO:0000259" key="10">
    <source>
        <dbReference type="PROSITE" id="PS50928"/>
    </source>
</evidence>
<proteinExistence type="inferred from homology"/>
<comment type="subcellular location">
    <subcellularLocation>
        <location evidence="1 8">Cell membrane</location>
        <topology evidence="1 8">Multi-pass membrane protein</topology>
    </subcellularLocation>
</comment>
<feature type="transmembrane region" description="Helical" evidence="8">
    <location>
        <begin position="399"/>
        <end position="418"/>
    </location>
</feature>
<feature type="domain" description="ABC transmembrane type-1" evidence="10">
    <location>
        <begin position="393"/>
        <end position="584"/>
    </location>
</feature>
<feature type="transmembrane region" description="Helical" evidence="8">
    <location>
        <begin position="165"/>
        <end position="186"/>
    </location>
</feature>
<dbReference type="RefSeq" id="WP_270163246.1">
    <property type="nucleotide sequence ID" value="NZ_CP089391.1"/>
</dbReference>
<feature type="domain" description="ABC transmembrane type-1" evidence="10">
    <location>
        <begin position="78"/>
        <end position="285"/>
    </location>
</feature>
<name>A0ABY7MHR1_9BRAD</name>
<evidence type="ECO:0000256" key="8">
    <source>
        <dbReference type="RuleBase" id="RU363032"/>
    </source>
</evidence>
<dbReference type="PANTHER" id="PTHR42929:SF5">
    <property type="entry name" value="ABC TRANSPORTER PERMEASE PROTEIN"/>
    <property type="match status" value="1"/>
</dbReference>
<dbReference type="PANTHER" id="PTHR42929">
    <property type="entry name" value="INNER MEMBRANE ABC TRANSPORTER PERMEASE PROTEIN YDCU-RELATED-RELATED"/>
    <property type="match status" value="1"/>
</dbReference>
<keyword evidence="4" id="KW-1003">Cell membrane</keyword>
<feature type="transmembrane region" description="Helical" evidence="8">
    <location>
        <begin position="563"/>
        <end position="584"/>
    </location>
</feature>
<gene>
    <name evidence="11" type="ORF">I3J27_34080</name>
</gene>
<evidence type="ECO:0000256" key="4">
    <source>
        <dbReference type="ARBA" id="ARBA00022475"/>
    </source>
</evidence>
<feature type="transmembrane region" description="Helical" evidence="8">
    <location>
        <begin position="28"/>
        <end position="53"/>
    </location>
</feature>
<evidence type="ECO:0000256" key="5">
    <source>
        <dbReference type="ARBA" id="ARBA00022692"/>
    </source>
</evidence>
<sequence>MARTVILPTGKVTPESSATAHSAGPTPWAWLLLPGGIFLALLFLVPLAGLLMLSLGMPNWTLARFVRIGGDPVYLAVLRTTLQISLSVTALALVLGYPIAYSLTTSRSSSLRTFLLIAVVLPYFTSVLVRTFAWIVLLGRGGIVNDLLLKFGLISQPISMLYNRASVIIGMTQIVMPLMILPMYTVMSSIDQKLLRAARSNGASPIAAFLTVFLPLSLPGVMAAVLLVFVNCLGFYITPALLGSLSDFTITMQIYSEVVDHLNWGSGSALSIVLLVSVLATLWVGSRFFPVNQLLGLSDDKDGQVTVANPRMRKQWLMHIGSAANVLDRWLPSLGGCGVSIVSTLLGALLLLPILVVVYLSFSSSAFFEFPAPGYSLHNYQAFISDAGWINATFTSIRVALMATSMAIVLGATLAFGLARGRIPGRGVMVTLVLSPIILPTIVVAIATYFLLARVGLQGTEFGLALGEAVYSIPYVVVLIVANLRDLNPAYERAARSLGAGPAATFRTIIIPLTTPAFIVAAFFAFLHSFDDVVYVLFLGIGVITTLPMLMWQSISQGVDPTISAVATLQVLLAATVIIVSALLRRKKSV</sequence>
<dbReference type="EMBL" id="CP089391">
    <property type="protein sequence ID" value="WBL77955.1"/>
    <property type="molecule type" value="Genomic_DNA"/>
</dbReference>
<dbReference type="CDD" id="cd06261">
    <property type="entry name" value="TM_PBP2"/>
    <property type="match status" value="2"/>
</dbReference>
<feature type="transmembrane region" description="Helical" evidence="8">
    <location>
        <begin position="533"/>
        <end position="551"/>
    </location>
</feature>
<evidence type="ECO:0000256" key="9">
    <source>
        <dbReference type="SAM" id="MobiDB-lite"/>
    </source>
</evidence>
<feature type="transmembrane region" description="Helical" evidence="8">
    <location>
        <begin position="339"/>
        <end position="362"/>
    </location>
</feature>
<feature type="transmembrane region" description="Helical" evidence="8">
    <location>
        <begin position="113"/>
        <end position="137"/>
    </location>
</feature>
<dbReference type="SUPFAM" id="SSF161098">
    <property type="entry name" value="MetI-like"/>
    <property type="match status" value="2"/>
</dbReference>
<feature type="transmembrane region" description="Helical" evidence="8">
    <location>
        <begin position="430"/>
        <end position="452"/>
    </location>
</feature>
<reference evidence="11" key="1">
    <citation type="submission" date="2021-12" db="EMBL/GenBank/DDBJ databases">
        <title>Bradyrhizobium xenonodulans sp. nov.</title>
        <authorList>
            <person name="Claassens R."/>
            <person name="Venter S.N."/>
            <person name="Beukes C.W."/>
            <person name="Stepkowski T."/>
            <person name="Steenkamp E.T."/>
        </authorList>
    </citation>
    <scope>NUCLEOTIDE SEQUENCE</scope>
    <source>
        <strain evidence="11">14AB</strain>
    </source>
</reference>
<evidence type="ECO:0000256" key="1">
    <source>
        <dbReference type="ARBA" id="ARBA00004651"/>
    </source>
</evidence>
<keyword evidence="7 8" id="KW-0472">Membrane</keyword>
<evidence type="ECO:0000313" key="11">
    <source>
        <dbReference type="EMBL" id="WBL77955.1"/>
    </source>
</evidence>
<dbReference type="Pfam" id="PF00528">
    <property type="entry name" value="BPD_transp_1"/>
    <property type="match status" value="2"/>
</dbReference>
<feature type="transmembrane region" description="Helical" evidence="8">
    <location>
        <begin position="504"/>
        <end position="527"/>
    </location>
</feature>
<protein>
    <submittedName>
        <fullName evidence="11">ABC transporter permease subunit</fullName>
    </submittedName>
</protein>
<evidence type="ECO:0000313" key="12">
    <source>
        <dbReference type="Proteomes" id="UP001179614"/>
    </source>
</evidence>
<feature type="transmembrane region" description="Helical" evidence="8">
    <location>
        <begin position="207"/>
        <end position="237"/>
    </location>
</feature>
<evidence type="ECO:0000256" key="2">
    <source>
        <dbReference type="ARBA" id="ARBA00007069"/>
    </source>
</evidence>
<accession>A0ABY7MHR1</accession>
<dbReference type="InterPro" id="IPR000515">
    <property type="entry name" value="MetI-like"/>
</dbReference>
<comment type="similarity">
    <text evidence="2">Belongs to the binding-protein-dependent transport system permease family. CysTW subfamily.</text>
</comment>
<keyword evidence="3 8" id="KW-0813">Transport</keyword>
<organism evidence="11 12">
    <name type="scientific">Bradyrhizobium xenonodulans</name>
    <dbReference type="NCBI Taxonomy" id="2736875"/>
    <lineage>
        <taxon>Bacteria</taxon>
        <taxon>Pseudomonadati</taxon>
        <taxon>Pseudomonadota</taxon>
        <taxon>Alphaproteobacteria</taxon>
        <taxon>Hyphomicrobiales</taxon>
        <taxon>Nitrobacteraceae</taxon>
        <taxon>Bradyrhizobium</taxon>
    </lineage>
</organism>
<evidence type="ECO:0000256" key="6">
    <source>
        <dbReference type="ARBA" id="ARBA00022989"/>
    </source>
</evidence>
<feature type="transmembrane region" description="Helical" evidence="8">
    <location>
        <begin position="73"/>
        <end position="101"/>
    </location>
</feature>
<keyword evidence="6 8" id="KW-1133">Transmembrane helix</keyword>